<dbReference type="InterPro" id="IPR000253">
    <property type="entry name" value="FHA_dom"/>
</dbReference>
<dbReference type="SMART" id="SM00240">
    <property type="entry name" value="FHA"/>
    <property type="match status" value="1"/>
</dbReference>
<dbReference type="InterPro" id="IPR029016">
    <property type="entry name" value="GAF-like_dom_sf"/>
</dbReference>
<dbReference type="GO" id="GO:0035556">
    <property type="term" value="P:intracellular signal transduction"/>
    <property type="evidence" value="ECO:0007669"/>
    <property type="project" value="InterPro"/>
</dbReference>
<evidence type="ECO:0000256" key="1">
    <source>
        <dbReference type="ARBA" id="ARBA00005381"/>
    </source>
</evidence>
<dbReference type="SUPFAM" id="SSF55781">
    <property type="entry name" value="GAF domain-like"/>
    <property type="match status" value="1"/>
</dbReference>
<reference evidence="4" key="1">
    <citation type="journal article" date="2015" name="ISME J.">
        <title>Draft Genome Sequence of Streptomyces incarnatus NRRL8089, which Produces the Nucleoside Antibiotic Sinefungin.</title>
        <authorList>
            <person name="Oshima K."/>
            <person name="Hattori M."/>
            <person name="Shimizu H."/>
            <person name="Fukuda K."/>
            <person name="Nemoto M."/>
            <person name="Inagaki K."/>
            <person name="Tamura T."/>
        </authorList>
    </citation>
    <scope>NUCLEOTIDE SEQUENCE</scope>
    <source>
        <strain evidence="4">FACHB-1375</strain>
    </source>
</reference>
<dbReference type="PANTHER" id="PTHR43081">
    <property type="entry name" value="ADENYLATE CYCLASE, TERMINAL-DIFFERENTIATION SPECIFIC-RELATED"/>
    <property type="match status" value="1"/>
</dbReference>
<dbReference type="InterPro" id="IPR003018">
    <property type="entry name" value="GAF"/>
</dbReference>
<dbReference type="SMART" id="SM00065">
    <property type="entry name" value="GAF"/>
    <property type="match status" value="1"/>
</dbReference>
<evidence type="ECO:0000313" key="5">
    <source>
        <dbReference type="Proteomes" id="UP000641646"/>
    </source>
</evidence>
<comment type="caution">
    <text evidence="4">The sequence shown here is derived from an EMBL/GenBank/DDBJ whole genome shotgun (WGS) entry which is preliminary data.</text>
</comment>
<dbReference type="PANTHER" id="PTHR43081:SF1">
    <property type="entry name" value="ADENYLATE CYCLASE, TERMINAL-DIFFERENTIATION SPECIFIC"/>
    <property type="match status" value="1"/>
</dbReference>
<accession>A0A926VFW0</accession>
<name>A0A926VFW0_9CYAN</name>
<dbReference type="SMART" id="SM00044">
    <property type="entry name" value="CYCc"/>
    <property type="match status" value="1"/>
</dbReference>
<comment type="similarity">
    <text evidence="1">Belongs to the adenylyl cyclase class-3 family.</text>
</comment>
<dbReference type="SUPFAM" id="SSF49879">
    <property type="entry name" value="SMAD/FHA domain"/>
    <property type="match status" value="1"/>
</dbReference>
<evidence type="ECO:0000259" key="3">
    <source>
        <dbReference type="PROSITE" id="PS50125"/>
    </source>
</evidence>
<gene>
    <name evidence="4" type="ORF">H6G03_18660</name>
</gene>
<dbReference type="EMBL" id="JACJPW010000047">
    <property type="protein sequence ID" value="MBD2183061.1"/>
    <property type="molecule type" value="Genomic_DNA"/>
</dbReference>
<reference evidence="4" key="2">
    <citation type="submission" date="2020-08" db="EMBL/GenBank/DDBJ databases">
        <authorList>
            <person name="Chen M."/>
            <person name="Teng W."/>
            <person name="Zhao L."/>
            <person name="Hu C."/>
            <person name="Zhou Y."/>
            <person name="Han B."/>
            <person name="Song L."/>
            <person name="Shu W."/>
        </authorList>
    </citation>
    <scope>NUCLEOTIDE SEQUENCE</scope>
    <source>
        <strain evidence="4">FACHB-1375</strain>
    </source>
</reference>
<dbReference type="InterPro" id="IPR008984">
    <property type="entry name" value="SMAD_FHA_dom_sf"/>
</dbReference>
<dbReference type="Gene3D" id="2.60.200.20">
    <property type="match status" value="1"/>
</dbReference>
<dbReference type="CDD" id="cd00060">
    <property type="entry name" value="FHA"/>
    <property type="match status" value="1"/>
</dbReference>
<dbReference type="InterPro" id="IPR050697">
    <property type="entry name" value="Adenylyl/Guanylyl_Cyclase_3/4"/>
</dbReference>
<evidence type="ECO:0000313" key="4">
    <source>
        <dbReference type="EMBL" id="MBD2183061.1"/>
    </source>
</evidence>
<dbReference type="Gene3D" id="3.30.450.40">
    <property type="match status" value="1"/>
</dbReference>
<dbReference type="GO" id="GO:0004016">
    <property type="term" value="F:adenylate cyclase activity"/>
    <property type="evidence" value="ECO:0007669"/>
    <property type="project" value="UniProtKB-ARBA"/>
</dbReference>
<dbReference type="InterPro" id="IPR001054">
    <property type="entry name" value="A/G_cyclase"/>
</dbReference>
<proteinExistence type="inferred from homology"/>
<dbReference type="Pfam" id="PF00211">
    <property type="entry name" value="Guanylate_cyc"/>
    <property type="match status" value="1"/>
</dbReference>
<dbReference type="SUPFAM" id="SSF55073">
    <property type="entry name" value="Nucleotide cyclase"/>
    <property type="match status" value="1"/>
</dbReference>
<dbReference type="InterPro" id="IPR029787">
    <property type="entry name" value="Nucleotide_cyclase"/>
</dbReference>
<dbReference type="PROSITE" id="PS50006">
    <property type="entry name" value="FHA_DOMAIN"/>
    <property type="match status" value="1"/>
</dbReference>
<dbReference type="Pfam" id="PF00498">
    <property type="entry name" value="FHA"/>
    <property type="match status" value="1"/>
</dbReference>
<evidence type="ECO:0000259" key="2">
    <source>
        <dbReference type="PROSITE" id="PS50006"/>
    </source>
</evidence>
<sequence length="538" mass="60397">MYELKFGQNTIGREKDNNIVVTDPSLSRHHAKITVTDDTVIIEDLNSRNNTFINGTKIERYELKDEDLIHCGHVIFKFVSYFDVGEAASGDDDNLGLSIVKRLSPNDNQVAIQDLLNQSGVENPGSVLMLRQKNAEQRAVDKLKILLEVSKQLSSPEETDILLEKILDLLFKIVRVDRAIILLVNEETGQLEQKAAKRRAGIPKDDHFYSKKIAHFVCKNGDAILTADARTDNRFHGSESIVMQSIHASMCVPMKPREKVIGVLYADNLSMTNVYSQEDLEFLTALVNQAAIAIENAQLYKKMQAEAVMRAKLESFFPIAVSKKLKEEGNLEIVDTEVTALFCDITGFTEMSSRMSPRQVIEMLNEYFKVMVEDIVFEYEGTLEKYIGDALLAVWGAPYQQPDDADRALRAAIAMQWAVSRLNVQWIKQRNLEIQIHIGLNTGKVAAGNIGSPRLIQYATIGDTTNVTSRICSAANAAEILISQTTLNKLSDRTLPMEKLPPVSVKGKDRPLQLYRVLWERIKPPGIDRSQTTSPFLE</sequence>
<dbReference type="Proteomes" id="UP000641646">
    <property type="component" value="Unassembled WGS sequence"/>
</dbReference>
<dbReference type="Pfam" id="PF01590">
    <property type="entry name" value="GAF"/>
    <property type="match status" value="1"/>
</dbReference>
<dbReference type="GO" id="GO:0006171">
    <property type="term" value="P:cAMP biosynthetic process"/>
    <property type="evidence" value="ECO:0007669"/>
    <property type="project" value="TreeGrafter"/>
</dbReference>
<dbReference type="CDD" id="cd07302">
    <property type="entry name" value="CHD"/>
    <property type="match status" value="1"/>
</dbReference>
<feature type="domain" description="Guanylate cyclase" evidence="3">
    <location>
        <begin position="339"/>
        <end position="472"/>
    </location>
</feature>
<organism evidence="4 5">
    <name type="scientific">Aerosakkonema funiforme FACHB-1375</name>
    <dbReference type="NCBI Taxonomy" id="2949571"/>
    <lineage>
        <taxon>Bacteria</taxon>
        <taxon>Bacillati</taxon>
        <taxon>Cyanobacteriota</taxon>
        <taxon>Cyanophyceae</taxon>
        <taxon>Oscillatoriophycideae</taxon>
        <taxon>Aerosakkonematales</taxon>
        <taxon>Aerosakkonemataceae</taxon>
        <taxon>Aerosakkonema</taxon>
    </lineage>
</organism>
<keyword evidence="5" id="KW-1185">Reference proteome</keyword>
<feature type="domain" description="FHA" evidence="2">
    <location>
        <begin position="9"/>
        <end position="58"/>
    </location>
</feature>
<dbReference type="AlphaFoldDB" id="A0A926VFW0"/>
<dbReference type="PROSITE" id="PS50125">
    <property type="entry name" value="GUANYLATE_CYCLASE_2"/>
    <property type="match status" value="1"/>
</dbReference>
<dbReference type="Gene3D" id="3.30.70.1230">
    <property type="entry name" value="Nucleotide cyclase"/>
    <property type="match status" value="1"/>
</dbReference>
<protein>
    <submittedName>
        <fullName evidence="4">FHA domain-containing protein</fullName>
    </submittedName>
</protein>